<dbReference type="SUPFAM" id="SSF53850">
    <property type="entry name" value="Periplasmic binding protein-like II"/>
    <property type="match status" value="1"/>
</dbReference>
<organism evidence="2 3">
    <name type="scientific">Sneathiella chinensis</name>
    <dbReference type="NCBI Taxonomy" id="349750"/>
    <lineage>
        <taxon>Bacteria</taxon>
        <taxon>Pseudomonadati</taxon>
        <taxon>Pseudomonadota</taxon>
        <taxon>Alphaproteobacteria</taxon>
        <taxon>Sneathiellales</taxon>
        <taxon>Sneathiellaceae</taxon>
        <taxon>Sneathiella</taxon>
    </lineage>
</organism>
<sequence>MAYRNWSFFSVLLTVFLLSAAPVKALTETVPVNILFSNIPPLVIDEPNSPAGLLWDIGGELATRLGRASGPQTPVVRRHLLPWSRAYQQLLNTPETIMLQMARSEDRETLFHWITPVTEISLTFISIAPPAIDTVQQARQQGSIGVYRDSMLEHVLQENGFDHSLIRTNNSETGARMLTAGRLDTWFALQQEADWLHKKGILPASPVIGKPIRETELWAVASQATPLWLREQISGALEAIRKDGTLQRLKDKYGQQ</sequence>
<evidence type="ECO:0000259" key="1">
    <source>
        <dbReference type="Pfam" id="PF00497"/>
    </source>
</evidence>
<dbReference type="InterPro" id="IPR001638">
    <property type="entry name" value="Solute-binding_3/MltF_N"/>
</dbReference>
<gene>
    <name evidence="2" type="ORF">GCM10007924_26730</name>
</gene>
<dbReference type="RefSeq" id="WP_169561523.1">
    <property type="nucleotide sequence ID" value="NZ_BSNF01000008.1"/>
</dbReference>
<proteinExistence type="predicted"/>
<dbReference type="Pfam" id="PF00497">
    <property type="entry name" value="SBP_bac_3"/>
    <property type="match status" value="1"/>
</dbReference>
<dbReference type="Gene3D" id="3.40.190.10">
    <property type="entry name" value="Periplasmic binding protein-like II"/>
    <property type="match status" value="2"/>
</dbReference>
<dbReference type="Proteomes" id="UP001161409">
    <property type="component" value="Unassembled WGS sequence"/>
</dbReference>
<evidence type="ECO:0000313" key="2">
    <source>
        <dbReference type="EMBL" id="GLQ07452.1"/>
    </source>
</evidence>
<accession>A0ABQ5U804</accession>
<comment type="caution">
    <text evidence="2">The sequence shown here is derived from an EMBL/GenBank/DDBJ whole genome shotgun (WGS) entry which is preliminary data.</text>
</comment>
<evidence type="ECO:0000313" key="3">
    <source>
        <dbReference type="Proteomes" id="UP001161409"/>
    </source>
</evidence>
<dbReference type="EMBL" id="BSNF01000008">
    <property type="protein sequence ID" value="GLQ07452.1"/>
    <property type="molecule type" value="Genomic_DNA"/>
</dbReference>
<protein>
    <submittedName>
        <fullName evidence="2">ABC transporter substrate-binding protein</fullName>
    </submittedName>
</protein>
<reference evidence="2" key="2">
    <citation type="submission" date="2023-01" db="EMBL/GenBank/DDBJ databases">
        <title>Draft genome sequence of Sneathiella chinensis strain NBRC 103408.</title>
        <authorList>
            <person name="Sun Q."/>
            <person name="Mori K."/>
        </authorList>
    </citation>
    <scope>NUCLEOTIDE SEQUENCE</scope>
    <source>
        <strain evidence="2">NBRC 103408</strain>
    </source>
</reference>
<keyword evidence="3" id="KW-1185">Reference proteome</keyword>
<feature type="domain" description="Solute-binding protein family 3/N-terminal" evidence="1">
    <location>
        <begin position="39"/>
        <end position="255"/>
    </location>
</feature>
<name>A0ABQ5U804_9PROT</name>
<dbReference type="PANTHER" id="PTHR38834:SF3">
    <property type="entry name" value="SOLUTE-BINDING PROTEIN FAMILY 3_N-TERMINAL DOMAIN-CONTAINING PROTEIN"/>
    <property type="match status" value="1"/>
</dbReference>
<reference evidence="2" key="1">
    <citation type="journal article" date="2014" name="Int. J. Syst. Evol. Microbiol.">
        <title>Complete genome of a new Firmicutes species belonging to the dominant human colonic microbiota ('Ruminococcus bicirculans') reveals two chromosomes and a selective capacity to utilize plant glucans.</title>
        <authorList>
            <consortium name="NISC Comparative Sequencing Program"/>
            <person name="Wegmann U."/>
            <person name="Louis P."/>
            <person name="Goesmann A."/>
            <person name="Henrissat B."/>
            <person name="Duncan S.H."/>
            <person name="Flint H.J."/>
        </authorList>
    </citation>
    <scope>NUCLEOTIDE SEQUENCE</scope>
    <source>
        <strain evidence="2">NBRC 103408</strain>
    </source>
</reference>
<dbReference type="PANTHER" id="PTHR38834">
    <property type="entry name" value="PERIPLASMIC SUBSTRATE BINDING PROTEIN FAMILY 3"/>
    <property type="match status" value="1"/>
</dbReference>